<comment type="function">
    <text evidence="6">Thought to be a regulatory component of the ATP-synthesizing complex in the mitochondria.</text>
</comment>
<evidence type="ECO:0000256" key="7">
    <source>
        <dbReference type="SAM" id="Coils"/>
    </source>
</evidence>
<feature type="region of interest" description="Disordered" evidence="8">
    <location>
        <begin position="77"/>
        <end position="102"/>
    </location>
</feature>
<dbReference type="GO" id="GO:0042030">
    <property type="term" value="F:ATPase inhibitor activity"/>
    <property type="evidence" value="ECO:0007669"/>
    <property type="project" value="InterPro"/>
</dbReference>
<keyword evidence="5 6" id="KW-0496">Mitochondrion</keyword>
<evidence type="ECO:0000256" key="6">
    <source>
        <dbReference type="RuleBase" id="RU368087"/>
    </source>
</evidence>
<evidence type="ECO:0000256" key="2">
    <source>
        <dbReference type="ARBA" id="ARBA00010901"/>
    </source>
</evidence>
<keyword evidence="4 7" id="KW-0175">Coiled coil</keyword>
<organism evidence="9">
    <name type="scientific">Wuchereria bancrofti</name>
    <dbReference type="NCBI Taxonomy" id="6293"/>
    <lineage>
        <taxon>Eukaryota</taxon>
        <taxon>Metazoa</taxon>
        <taxon>Ecdysozoa</taxon>
        <taxon>Nematoda</taxon>
        <taxon>Chromadorea</taxon>
        <taxon>Rhabditida</taxon>
        <taxon>Spirurina</taxon>
        <taxon>Spiruromorpha</taxon>
        <taxon>Filarioidea</taxon>
        <taxon>Onchocercidae</taxon>
        <taxon>Wuchereria</taxon>
    </lineage>
</organism>
<dbReference type="InterPro" id="IPR007648">
    <property type="entry name" value="ATPase_inhibitor_mt"/>
</dbReference>
<evidence type="ECO:0000256" key="3">
    <source>
        <dbReference type="ARBA" id="ARBA00022946"/>
    </source>
</evidence>
<dbReference type="SUPFAM" id="SSF64602">
    <property type="entry name" value="F1 ATPase inhibitor, IF1, C-terminal domain"/>
    <property type="match status" value="1"/>
</dbReference>
<dbReference type="GO" id="GO:0005739">
    <property type="term" value="C:mitochondrion"/>
    <property type="evidence" value="ECO:0007669"/>
    <property type="project" value="UniProtKB-SubCell"/>
</dbReference>
<sequence length="173" mass="19759">MFELTLPEPATKQILPYPPQFLIYQFHLLTDPIYRDALKITISPRHVGFIASAMTLTHSSRFAIGLSRSMKRGFSQVGDLGSGSGKGGGAGGSIRDAGGAFGKRQAAREEEYFKNLEKEQLKSLQMQYKNLRKEMEREIEEHESHAREHKEAAERLRRRVNELEKEERQLKSQ</sequence>
<evidence type="ECO:0000256" key="8">
    <source>
        <dbReference type="SAM" id="MobiDB-lite"/>
    </source>
</evidence>
<comment type="similarity">
    <text evidence="2 6">Belongs to the ATPase inhibitor family.</text>
</comment>
<evidence type="ECO:0000256" key="5">
    <source>
        <dbReference type="ARBA" id="ARBA00023128"/>
    </source>
</evidence>
<dbReference type="Pfam" id="PF04568">
    <property type="entry name" value="IATP"/>
    <property type="match status" value="1"/>
</dbReference>
<proteinExistence type="inferred from homology"/>
<feature type="coiled-coil region" evidence="7">
    <location>
        <begin position="114"/>
        <end position="173"/>
    </location>
</feature>
<accession>A0A1I8F0Y5</accession>
<dbReference type="PANTHER" id="PTHR48417">
    <property type="entry name" value="ATP SYNTHASE F1 SUBUNIT EPSILON"/>
    <property type="match status" value="1"/>
</dbReference>
<protein>
    <recommendedName>
        <fullName evidence="6">ATPase inhibitor, mitochondrial</fullName>
    </recommendedName>
</protein>
<dbReference type="AlphaFoldDB" id="A0A1I8F0Y5"/>
<evidence type="ECO:0000256" key="1">
    <source>
        <dbReference type="ARBA" id="ARBA00004173"/>
    </source>
</evidence>
<dbReference type="PANTHER" id="PTHR48417:SF1">
    <property type="entry name" value="ATP SYNTHASE F1 SUBUNIT EPSILON"/>
    <property type="match status" value="1"/>
</dbReference>
<evidence type="ECO:0000313" key="9">
    <source>
        <dbReference type="WBParaSite" id="maker-PairedContig_883-snap-gene-0.28-mRNA-1"/>
    </source>
</evidence>
<name>A0A1I8F0Y5_WUCBA</name>
<dbReference type="Gene3D" id="1.20.5.500">
    <property type="entry name" value="Single helix bin"/>
    <property type="match status" value="1"/>
</dbReference>
<evidence type="ECO:0000256" key="4">
    <source>
        <dbReference type="ARBA" id="ARBA00023054"/>
    </source>
</evidence>
<comment type="subcellular location">
    <subcellularLocation>
        <location evidence="1 6">Mitochondrion</location>
    </subcellularLocation>
</comment>
<keyword evidence="3" id="KW-0809">Transit peptide</keyword>
<dbReference type="WBParaSite" id="maker-PairedContig_883-snap-gene-0.28-mRNA-1">
    <property type="protein sequence ID" value="maker-PairedContig_883-snap-gene-0.28-mRNA-1"/>
    <property type="gene ID" value="maker-PairedContig_883-snap-gene-0.28"/>
</dbReference>
<feature type="compositionally biased region" description="Gly residues" evidence="8">
    <location>
        <begin position="80"/>
        <end position="92"/>
    </location>
</feature>
<reference evidence="9" key="1">
    <citation type="submission" date="2016-11" db="UniProtKB">
        <authorList>
            <consortium name="WormBaseParasite"/>
        </authorList>
    </citation>
    <scope>IDENTIFICATION</scope>
    <source>
        <strain evidence="9">pt0022</strain>
    </source>
</reference>